<dbReference type="Pfam" id="PF00126">
    <property type="entry name" value="HTH_1"/>
    <property type="match status" value="1"/>
</dbReference>
<organism evidence="7 8">
    <name type="scientific">Bacillus cereus (strain VD014)</name>
    <dbReference type="NCBI Taxonomy" id="1053223"/>
    <lineage>
        <taxon>Bacteria</taxon>
        <taxon>Bacillati</taxon>
        <taxon>Bacillota</taxon>
        <taxon>Bacilli</taxon>
        <taxon>Bacillales</taxon>
        <taxon>Bacillaceae</taxon>
        <taxon>Bacillus</taxon>
        <taxon>Bacillus cereus group</taxon>
    </lineage>
</organism>
<dbReference type="InterPro" id="IPR000847">
    <property type="entry name" value="LysR_HTH_N"/>
</dbReference>
<evidence type="ECO:0000313" key="8">
    <source>
        <dbReference type="Proteomes" id="UP000006607"/>
    </source>
</evidence>
<dbReference type="RefSeq" id="WP_000461680.1">
    <property type="nucleotide sequence ID" value="NZ_JH792025.1"/>
</dbReference>
<accession>A0A9W5K870</accession>
<dbReference type="PANTHER" id="PTHR30126">
    <property type="entry name" value="HTH-TYPE TRANSCRIPTIONAL REGULATOR"/>
    <property type="match status" value="1"/>
</dbReference>
<evidence type="ECO:0000256" key="3">
    <source>
        <dbReference type="ARBA" id="ARBA00023015"/>
    </source>
</evidence>
<keyword evidence="3" id="KW-0805">Transcription regulation</keyword>
<name>A0A9W5K870_BACC8</name>
<gene>
    <name evidence="7" type="ORF">IIA_02902</name>
</gene>
<evidence type="ECO:0000313" key="7">
    <source>
        <dbReference type="EMBL" id="EJR22867.1"/>
    </source>
</evidence>
<dbReference type="Pfam" id="PF03466">
    <property type="entry name" value="LysR_substrate"/>
    <property type="match status" value="1"/>
</dbReference>
<dbReference type="PROSITE" id="PS50931">
    <property type="entry name" value="HTH_LYSR"/>
    <property type="match status" value="1"/>
</dbReference>
<proteinExistence type="inferred from homology"/>
<dbReference type="Gene3D" id="3.40.190.290">
    <property type="match status" value="1"/>
</dbReference>
<sequence>MFEILKIFIKVYEHRNFTRASELLFISQPTISTKIKQLEQQLNTTFFIRKGPKNIVPTEAAHIFYEYALQSVDAWQDTIEKLQEQPKRMNCLIGCSNTIGVHYLPLIMSSLIDEFPYIDFSIYMDNSEEIFNSLMKHTVHIGLIEKPIDTQPLQKVMLCTDELVFAGNIESSIWLMREKNSGIRFFNEFYIAEQNLKAQFIEINNNEIIINFLKNGIGKTILSKRGLPDSIPFVELSSRYHRPLYALYRYEDNSPFKEIFEYIQSAFGILLLQDSKK</sequence>
<dbReference type="Gene3D" id="1.10.10.10">
    <property type="entry name" value="Winged helix-like DNA-binding domain superfamily/Winged helix DNA-binding domain"/>
    <property type="match status" value="1"/>
</dbReference>
<protein>
    <recommendedName>
        <fullName evidence="2">HTH-type transcriptional regulator CzcR</fullName>
    </recommendedName>
</protein>
<keyword evidence="5" id="KW-0804">Transcription</keyword>
<evidence type="ECO:0000259" key="6">
    <source>
        <dbReference type="PROSITE" id="PS50931"/>
    </source>
</evidence>
<evidence type="ECO:0000256" key="1">
    <source>
        <dbReference type="ARBA" id="ARBA00009437"/>
    </source>
</evidence>
<dbReference type="EMBL" id="AHER01000030">
    <property type="protein sequence ID" value="EJR22867.1"/>
    <property type="molecule type" value="Genomic_DNA"/>
</dbReference>
<dbReference type="GO" id="GO:0000976">
    <property type="term" value="F:transcription cis-regulatory region binding"/>
    <property type="evidence" value="ECO:0007669"/>
    <property type="project" value="TreeGrafter"/>
</dbReference>
<reference evidence="7" key="1">
    <citation type="submission" date="2012-04" db="EMBL/GenBank/DDBJ databases">
        <title>The Genome Sequence of Bacillus cereus VD014.</title>
        <authorList>
            <consortium name="The Broad Institute Genome Sequencing Platform"/>
            <consortium name="The Broad Institute Genome Sequencing Center for Infectious Disease"/>
            <person name="Feldgarden M."/>
            <person name="Van der Auwera G.A."/>
            <person name="Mahillon J."/>
            <person name="Duprez V."/>
            <person name="Timmery S."/>
            <person name="Mattelet C."/>
            <person name="Dierick K."/>
            <person name="Sun M."/>
            <person name="Yu Z."/>
            <person name="Zhu L."/>
            <person name="Hu X."/>
            <person name="Shank E.B."/>
            <person name="Swiecicka I."/>
            <person name="Hansen B.M."/>
            <person name="Andrup L."/>
            <person name="Young S.K."/>
            <person name="Zeng Q."/>
            <person name="Gargeya S."/>
            <person name="Fitzgerald M."/>
            <person name="Haas B."/>
            <person name="Abouelleil A."/>
            <person name="Alvarado L."/>
            <person name="Arachchi H.M."/>
            <person name="Berlin A."/>
            <person name="Chapman S.B."/>
            <person name="Goldberg J."/>
            <person name="Griggs A."/>
            <person name="Gujja S."/>
            <person name="Hansen M."/>
            <person name="Howarth C."/>
            <person name="Imamovic A."/>
            <person name="Larimer J."/>
            <person name="McCowen C."/>
            <person name="Montmayeur A."/>
            <person name="Murphy C."/>
            <person name="Neiman D."/>
            <person name="Pearson M."/>
            <person name="Priest M."/>
            <person name="Roberts A."/>
            <person name="Saif S."/>
            <person name="Shea T."/>
            <person name="Sisk P."/>
            <person name="Sykes S."/>
            <person name="Wortman J."/>
            <person name="Nusbaum C."/>
            <person name="Birren B."/>
        </authorList>
    </citation>
    <scope>NUCLEOTIDE SEQUENCE</scope>
    <source>
        <strain evidence="7">VD014</strain>
    </source>
</reference>
<evidence type="ECO:0000256" key="4">
    <source>
        <dbReference type="ARBA" id="ARBA00023125"/>
    </source>
</evidence>
<dbReference type="Proteomes" id="UP000006607">
    <property type="component" value="Unassembled WGS sequence"/>
</dbReference>
<dbReference type="SUPFAM" id="SSF46785">
    <property type="entry name" value="Winged helix' DNA-binding domain"/>
    <property type="match status" value="1"/>
</dbReference>
<dbReference type="SUPFAM" id="SSF53850">
    <property type="entry name" value="Periplasmic binding protein-like II"/>
    <property type="match status" value="1"/>
</dbReference>
<dbReference type="InterPro" id="IPR036390">
    <property type="entry name" value="WH_DNA-bd_sf"/>
</dbReference>
<dbReference type="GO" id="GO:0003700">
    <property type="term" value="F:DNA-binding transcription factor activity"/>
    <property type="evidence" value="ECO:0007669"/>
    <property type="project" value="InterPro"/>
</dbReference>
<evidence type="ECO:0000256" key="5">
    <source>
        <dbReference type="ARBA" id="ARBA00023163"/>
    </source>
</evidence>
<dbReference type="PANTHER" id="PTHR30126:SF40">
    <property type="entry name" value="HTH-TYPE TRANSCRIPTIONAL REGULATOR GLTR"/>
    <property type="match status" value="1"/>
</dbReference>
<dbReference type="InterPro" id="IPR005119">
    <property type="entry name" value="LysR_subst-bd"/>
</dbReference>
<feature type="domain" description="HTH lysR-type" evidence="6">
    <location>
        <begin position="1"/>
        <end position="58"/>
    </location>
</feature>
<dbReference type="InterPro" id="IPR036388">
    <property type="entry name" value="WH-like_DNA-bd_sf"/>
</dbReference>
<keyword evidence="4" id="KW-0238">DNA-binding</keyword>
<evidence type="ECO:0000256" key="2">
    <source>
        <dbReference type="ARBA" id="ARBA00018718"/>
    </source>
</evidence>
<comment type="similarity">
    <text evidence="1">Belongs to the LysR transcriptional regulatory family.</text>
</comment>
<dbReference type="AlphaFoldDB" id="A0A9W5K870"/>
<dbReference type="PRINTS" id="PR00039">
    <property type="entry name" value="HTHLYSR"/>
</dbReference>
<comment type="caution">
    <text evidence="7">The sequence shown here is derived from an EMBL/GenBank/DDBJ whole genome shotgun (WGS) entry which is preliminary data.</text>
</comment>